<gene>
    <name evidence="1" type="ORF">CCMP2556_LOCUS40944</name>
</gene>
<dbReference type="Proteomes" id="UP001642484">
    <property type="component" value="Unassembled WGS sequence"/>
</dbReference>
<dbReference type="EMBL" id="CAXAMN010024139">
    <property type="protein sequence ID" value="CAK9084099.1"/>
    <property type="molecule type" value="Genomic_DNA"/>
</dbReference>
<evidence type="ECO:0000313" key="2">
    <source>
        <dbReference type="Proteomes" id="UP001642484"/>
    </source>
</evidence>
<reference evidence="1 2" key="1">
    <citation type="submission" date="2024-02" db="EMBL/GenBank/DDBJ databases">
        <authorList>
            <person name="Chen Y."/>
            <person name="Shah S."/>
            <person name="Dougan E. K."/>
            <person name="Thang M."/>
            <person name="Chan C."/>
        </authorList>
    </citation>
    <scope>NUCLEOTIDE SEQUENCE [LARGE SCALE GENOMIC DNA]</scope>
</reference>
<organism evidence="1 2">
    <name type="scientific">Durusdinium trenchii</name>
    <dbReference type="NCBI Taxonomy" id="1381693"/>
    <lineage>
        <taxon>Eukaryota</taxon>
        <taxon>Sar</taxon>
        <taxon>Alveolata</taxon>
        <taxon>Dinophyceae</taxon>
        <taxon>Suessiales</taxon>
        <taxon>Symbiodiniaceae</taxon>
        <taxon>Durusdinium</taxon>
    </lineage>
</organism>
<protein>
    <submittedName>
        <fullName evidence="1">Uncharacterized protein</fullName>
    </submittedName>
</protein>
<accession>A0ABP0Q7Z5</accession>
<comment type="caution">
    <text evidence="1">The sequence shown here is derived from an EMBL/GenBank/DDBJ whole genome shotgun (WGS) entry which is preliminary data.</text>
</comment>
<name>A0ABP0Q7Z5_9DINO</name>
<evidence type="ECO:0000313" key="1">
    <source>
        <dbReference type="EMBL" id="CAK9084099.1"/>
    </source>
</evidence>
<sequence>MCNDEAARKRSLCVPQEIYEEWRKGGASRARLQELFASMNCNREQFLKHVTLEVEKRQSVKMRVKAQWASEDKMRDVLKLKEPRIKAIKEFCEKNANHIKWDKYESKNLYWFEEEMEAEWESSKSRVTTESSQFVVETSAEDALENPDVTLDMAELRSSGMHGSGSGEVAAGGPPPQASVLPQVHKNEKPSLVVLKYLDGITKRVSKISELKNKYEAIEPENRTNTHTAFMTKLGGLVTALEKGHEAINQIYGAGAVEGYSSEQETKLLELYKDAMRTWGPKYFFCQTQRERSVPGVMLKNLALSLADGAPATRLKRLAQSAIEEAQQGGASNIPAALRKAGQVTEDNLQNAERDLHRLFQKEGLALPLGLNVYRFGLLHLHYISLKTWYTFLLKSHSRLLFGGFEVGDPRVELLLESFWDKYALAHRDHWVFDAMGDRLKRCVPFHLHLDEGTGLRKRAVLVFNFQALFGQETIKNFEDIFSSHPGRSDSDMKSYMVEAQTHNQRGSSILSRFLYTIIPKKWYTGKFAGVYDSVLENLATESRKLAVDGVDGFHPICLGIKADAPALAKAAHATRSFLSPNLNLSEVVGKGICFECLAGLDSIPYEDCSRNPQWKATEGLENPWDENDPSPLLKIPSRQFSPHQFFRKDPFHIYKQTIGGHFVASALILLCDLGYFIRAGKPTDASTLLQIAYDDFDYFMKCEWTGGHVANLKSFTKAVFHWNKLQSFPYVRPKGADVMLIQRWLCQLIHKGLFDERVNKRQERDLIANPLDPSHSPLLRLVLKAAIAGLNFFHVLHRKGIWHSRNDASAVANSSFDFCDAYAQLAKQCHTMKLMRFHLTPSLHYFHHFAIDTWERLSQGDSNILSPNVDNCEMDEDFVGKIIPPDWKLEWGPWGSDFFPPS</sequence>
<keyword evidence="2" id="KW-1185">Reference proteome</keyword>
<proteinExistence type="predicted"/>